<evidence type="ECO:0000313" key="6">
    <source>
        <dbReference type="Proteomes" id="UP001285263"/>
    </source>
</evidence>
<keyword evidence="3" id="KW-0472">Membrane</keyword>
<keyword evidence="3" id="KW-0812">Transmembrane</keyword>
<dbReference type="Gene3D" id="2.40.50.100">
    <property type="match status" value="1"/>
</dbReference>
<feature type="transmembrane region" description="Helical" evidence="3">
    <location>
        <begin position="36"/>
        <end position="54"/>
    </location>
</feature>
<dbReference type="PANTHER" id="PTHR30386">
    <property type="entry name" value="MEMBRANE FUSION SUBUNIT OF EMRAB-TOLC MULTIDRUG EFFLUX PUMP"/>
    <property type="match status" value="1"/>
</dbReference>
<feature type="region of interest" description="Disordered" evidence="2">
    <location>
        <begin position="1"/>
        <end position="32"/>
    </location>
</feature>
<dbReference type="EMBL" id="JAXCLA010000005">
    <property type="protein sequence ID" value="MDY0746234.1"/>
    <property type="molecule type" value="Genomic_DNA"/>
</dbReference>
<dbReference type="SUPFAM" id="SSF111369">
    <property type="entry name" value="HlyD-like secretion proteins"/>
    <property type="match status" value="2"/>
</dbReference>
<reference evidence="5 6" key="1">
    <citation type="submission" date="2023-11" db="EMBL/GenBank/DDBJ databases">
        <title>Paucibacter sp. nov., isolated from fresh soil in Korea.</title>
        <authorList>
            <person name="Le N.T.T."/>
        </authorList>
    </citation>
    <scope>NUCLEOTIDE SEQUENCE [LARGE SCALE GENOMIC DNA]</scope>
    <source>
        <strain evidence="5 6">R3-3</strain>
    </source>
</reference>
<accession>A0ABU5DLS5</accession>
<sequence>MSDSDNKPNTNAAAAAPATVTPVSTPPSTSNKRKTALTLLTVAVVIALGAYGAYEYVIGKRTETTDNAYVNANVVQITPLVGGTVRALHADDTDFVKAGQPLVSLDPVDARVALEQASSQLAQTVRETRTLFTNNGTYESQVRAREADVKRMQTDLDRLQSDAARRQPLVASGAVGREEYDHAVAQVAAAKSSLAAAQSALQTAQEQLNSNRVLTEGTDPADHPNVQRAAARMREAYLAMQRTELQAPVDGWVARRSVQLGQRVAAGAPLMTVVGLQNVWVDANFKESQIAKLRIGQVAKLVADVYGDKVEYTGHVIGLSAGTGAAFSLLPAQNATGNWIKVVQRVPVRIALDPKEVKDHPLRVGLSMEVSVDVQDRSGAMLTQAAASTSAVKTDVYDTLDKSADAEVDKVIKANLGSSARAAAAKPAKARG</sequence>
<dbReference type="Gene3D" id="2.40.30.170">
    <property type="match status" value="1"/>
</dbReference>
<feature type="compositionally biased region" description="Low complexity" evidence="2">
    <location>
        <begin position="8"/>
        <end position="32"/>
    </location>
</feature>
<gene>
    <name evidence="5" type="ORF">SNE35_17075</name>
</gene>
<comment type="caution">
    <text evidence="5">The sequence shown here is derived from an EMBL/GenBank/DDBJ whole genome shotgun (WGS) entry which is preliminary data.</text>
</comment>
<dbReference type="PANTHER" id="PTHR30386:SF19">
    <property type="entry name" value="MULTIDRUG EXPORT PROTEIN EMRA-RELATED"/>
    <property type="match status" value="1"/>
</dbReference>
<evidence type="ECO:0000256" key="2">
    <source>
        <dbReference type="SAM" id="MobiDB-lite"/>
    </source>
</evidence>
<dbReference type="RefSeq" id="WP_320424131.1">
    <property type="nucleotide sequence ID" value="NZ_JAXCLA010000005.1"/>
</dbReference>
<dbReference type="InterPro" id="IPR050739">
    <property type="entry name" value="MFP"/>
</dbReference>
<comment type="subcellular location">
    <subcellularLocation>
        <location evidence="1">Cell envelope</location>
    </subcellularLocation>
</comment>
<evidence type="ECO:0000313" key="5">
    <source>
        <dbReference type="EMBL" id="MDY0746234.1"/>
    </source>
</evidence>
<dbReference type="InterPro" id="IPR058633">
    <property type="entry name" value="EmrA/FarA_HH"/>
</dbReference>
<proteinExistence type="predicted"/>
<evidence type="ECO:0000256" key="1">
    <source>
        <dbReference type="ARBA" id="ARBA00004196"/>
    </source>
</evidence>
<evidence type="ECO:0000259" key="4">
    <source>
        <dbReference type="Pfam" id="PF25885"/>
    </source>
</evidence>
<keyword evidence="3" id="KW-1133">Transmembrane helix</keyword>
<name>A0ABU5DLS5_9BURK</name>
<keyword evidence="6" id="KW-1185">Reference proteome</keyword>
<dbReference type="Proteomes" id="UP001285263">
    <property type="component" value="Unassembled WGS sequence"/>
</dbReference>
<dbReference type="Gene3D" id="1.10.287.470">
    <property type="entry name" value="Helix hairpin bin"/>
    <property type="match status" value="2"/>
</dbReference>
<organism evidence="5 6">
    <name type="scientific">Roseateles agri</name>
    <dbReference type="NCBI Taxonomy" id="3098619"/>
    <lineage>
        <taxon>Bacteria</taxon>
        <taxon>Pseudomonadati</taxon>
        <taxon>Pseudomonadota</taxon>
        <taxon>Betaproteobacteria</taxon>
        <taxon>Burkholderiales</taxon>
        <taxon>Sphaerotilaceae</taxon>
        <taxon>Roseateles</taxon>
    </lineage>
</organism>
<evidence type="ECO:0000256" key="3">
    <source>
        <dbReference type="SAM" id="Phobius"/>
    </source>
</evidence>
<dbReference type="Pfam" id="PF25885">
    <property type="entry name" value="HH_EMRA"/>
    <property type="match status" value="1"/>
</dbReference>
<protein>
    <submittedName>
        <fullName evidence="5">Efflux RND transporter periplasmic adaptor subunit</fullName>
    </submittedName>
</protein>
<feature type="domain" description="Multidrug export protein EmrA/FarA alpha-helical hairpin" evidence="4">
    <location>
        <begin position="109"/>
        <end position="243"/>
    </location>
</feature>